<protein>
    <recommendedName>
        <fullName evidence="8">Glycine--tRNA ligase beta subunit</fullName>
        <ecNumber evidence="8">6.1.1.14</ecNumber>
    </recommendedName>
    <alternativeName>
        <fullName evidence="8">Glycyl-tRNA synthetase beta subunit</fullName>
        <shortName evidence="8">GlyRS</shortName>
    </alternativeName>
</protein>
<comment type="similarity">
    <text evidence="1 8">Belongs to the class-II aminoacyl-tRNA synthetase family.</text>
</comment>
<evidence type="ECO:0000313" key="9">
    <source>
        <dbReference type="EMBL" id="TYC46912.1"/>
    </source>
</evidence>
<keyword evidence="3 8" id="KW-0547">Nucleotide-binding</keyword>
<keyword evidence="2 8" id="KW-0436">Ligase</keyword>
<dbReference type="PANTHER" id="PTHR30075">
    <property type="entry name" value="GLYCYL-TRNA SYNTHETASE"/>
    <property type="match status" value="1"/>
</dbReference>
<dbReference type="HAMAP" id="MF_00255">
    <property type="entry name" value="Gly_tRNA_synth_beta"/>
    <property type="match status" value="1"/>
</dbReference>
<evidence type="ECO:0000256" key="2">
    <source>
        <dbReference type="ARBA" id="ARBA00022598"/>
    </source>
</evidence>
<keyword evidence="4 8" id="KW-0067">ATP-binding</keyword>
<keyword evidence="8" id="KW-0963">Cytoplasm</keyword>
<dbReference type="EC" id="6.1.1.14" evidence="8"/>
<dbReference type="GO" id="GO:0006426">
    <property type="term" value="P:glycyl-tRNA aminoacylation"/>
    <property type="evidence" value="ECO:0007669"/>
    <property type="project" value="UniProtKB-UniRule"/>
</dbReference>
<name>A0A6P2CP79_9LACO</name>
<dbReference type="GO" id="GO:0005829">
    <property type="term" value="C:cytosol"/>
    <property type="evidence" value="ECO:0007669"/>
    <property type="project" value="TreeGrafter"/>
</dbReference>
<sequence>MSTFLLEIGLEEVPAHLVTSSEGQLIERTKKFLTEHRLTVGAVKPYSTPRRLAIQLTDVAAESKSLSEEKRGPSIDRAKDDAGQWTKAALGFARGQGATPEDFETRDGYVWLTKHTEGVPAKDILAKIGDEVVSEMKFSTYMKWANNSFQYVRPIRWLVALLDKEVVDFNVLDVQTGRFTRGHRFLSNEHVEIPAAIEYVQTLKSANVIVDADERKHEISSQLTTIAKEHDWVLALDSDAAQDLLEEVNNIVEWPTAFSGGFDEKYLEIPDEVLITSMREHQRFFFVKNNEGDLLPYFLSVRNGNQEHLDNVIAGNEKVLVARLEDAEFFYKEDQTKSINDYMEKVKKLVFHEKIGTVYEHMQRTGALAKSLAQLLQFNDKQIADVTRVSDIYKFDLMTGMVGEFDELQGVMGEQYAKLFGENDAVATAIKEHYMPTSATGEIAQSDIGAVLAIADKLDAIVTFFAAGLIPSGSNDPYGLRRAATGIVRTLQDKQWHIALEPLLRQFIELQGTVAKVEVAVVLDFILDRVRKLTLDVGIRQDLVMAGINRAGSVDIVYIVDRIKTLATHSEDDNFRDVVEALTRVDRLAVKQVTNDKVNPALFENNAETELYQATDLFKVDYLVGRSEELYQALAKLQKPIARYFEETMVNSENDDVKNNRYAQLNVIHRLINKLGDLEQIVIK</sequence>
<keyword evidence="10" id="KW-1185">Reference proteome</keyword>
<evidence type="ECO:0000256" key="4">
    <source>
        <dbReference type="ARBA" id="ARBA00022840"/>
    </source>
</evidence>
<dbReference type="OrthoDB" id="9775440at2"/>
<evidence type="ECO:0000313" key="10">
    <source>
        <dbReference type="Proteomes" id="UP000442244"/>
    </source>
</evidence>
<dbReference type="NCBIfam" id="TIGR00211">
    <property type="entry name" value="glyS"/>
    <property type="match status" value="1"/>
</dbReference>
<dbReference type="PANTHER" id="PTHR30075:SF2">
    <property type="entry name" value="GLYCINE--TRNA LIGASE, CHLOROPLASTIC_MITOCHONDRIAL 2"/>
    <property type="match status" value="1"/>
</dbReference>
<evidence type="ECO:0000256" key="8">
    <source>
        <dbReference type="HAMAP-Rule" id="MF_00255"/>
    </source>
</evidence>
<accession>A0A6P2CP79</accession>
<keyword evidence="5 8" id="KW-0648">Protein biosynthesis</keyword>
<comment type="subunit">
    <text evidence="8">Tetramer of two alpha and two beta subunits.</text>
</comment>
<comment type="caution">
    <text evidence="9">The sequence shown here is derived from an EMBL/GenBank/DDBJ whole genome shotgun (WGS) entry which is preliminary data.</text>
</comment>
<dbReference type="AlphaFoldDB" id="A0A6P2CP79"/>
<evidence type="ECO:0000256" key="3">
    <source>
        <dbReference type="ARBA" id="ARBA00022741"/>
    </source>
</evidence>
<evidence type="ECO:0000256" key="6">
    <source>
        <dbReference type="ARBA" id="ARBA00023146"/>
    </source>
</evidence>
<dbReference type="InterPro" id="IPR006194">
    <property type="entry name" value="Gly-tRNA-synth_heterodimer"/>
</dbReference>
<proteinExistence type="inferred from homology"/>
<organism evidence="9 10">
    <name type="scientific">Leuconostoc litchii</name>
    <dbReference type="NCBI Taxonomy" id="1981069"/>
    <lineage>
        <taxon>Bacteria</taxon>
        <taxon>Bacillati</taxon>
        <taxon>Bacillota</taxon>
        <taxon>Bacilli</taxon>
        <taxon>Lactobacillales</taxon>
        <taxon>Lactobacillaceae</taxon>
        <taxon>Leuconostoc</taxon>
    </lineage>
</organism>
<dbReference type="Proteomes" id="UP000442244">
    <property type="component" value="Unassembled WGS sequence"/>
</dbReference>
<evidence type="ECO:0000256" key="5">
    <source>
        <dbReference type="ARBA" id="ARBA00022917"/>
    </source>
</evidence>
<dbReference type="EMBL" id="SDGY01000001">
    <property type="protein sequence ID" value="TYC46912.1"/>
    <property type="molecule type" value="Genomic_DNA"/>
</dbReference>
<comment type="subcellular location">
    <subcellularLocation>
        <location evidence="8">Cytoplasm</location>
    </subcellularLocation>
</comment>
<dbReference type="PROSITE" id="PS50861">
    <property type="entry name" value="AA_TRNA_LIGASE_II_GLYAB"/>
    <property type="match status" value="1"/>
</dbReference>
<dbReference type="InterPro" id="IPR015944">
    <property type="entry name" value="Gly-tRNA-synth_bsu"/>
</dbReference>
<dbReference type="Pfam" id="PF02092">
    <property type="entry name" value="tRNA_synt_2f"/>
    <property type="match status" value="1"/>
</dbReference>
<dbReference type="GO" id="GO:0005524">
    <property type="term" value="F:ATP binding"/>
    <property type="evidence" value="ECO:0007669"/>
    <property type="project" value="UniProtKB-UniRule"/>
</dbReference>
<dbReference type="GO" id="GO:0004820">
    <property type="term" value="F:glycine-tRNA ligase activity"/>
    <property type="evidence" value="ECO:0007669"/>
    <property type="project" value="UniProtKB-UniRule"/>
</dbReference>
<comment type="catalytic activity">
    <reaction evidence="7 8">
        <text>tRNA(Gly) + glycine + ATP = glycyl-tRNA(Gly) + AMP + diphosphate</text>
        <dbReference type="Rhea" id="RHEA:16013"/>
        <dbReference type="Rhea" id="RHEA-COMP:9664"/>
        <dbReference type="Rhea" id="RHEA-COMP:9683"/>
        <dbReference type="ChEBI" id="CHEBI:30616"/>
        <dbReference type="ChEBI" id="CHEBI:33019"/>
        <dbReference type="ChEBI" id="CHEBI:57305"/>
        <dbReference type="ChEBI" id="CHEBI:78442"/>
        <dbReference type="ChEBI" id="CHEBI:78522"/>
        <dbReference type="ChEBI" id="CHEBI:456215"/>
        <dbReference type="EC" id="6.1.1.14"/>
    </reaction>
</comment>
<reference evidence="9 10" key="1">
    <citation type="submission" date="2019-01" db="EMBL/GenBank/DDBJ databases">
        <title>Leuconostoc litchii sp. nov., a novel lactic acid bacterium isolated from lychee.</title>
        <authorList>
            <person name="Wang L.-T."/>
        </authorList>
    </citation>
    <scope>NUCLEOTIDE SEQUENCE [LARGE SCALE GENOMIC DNA]</scope>
    <source>
        <strain evidence="9 10">MB7</strain>
    </source>
</reference>
<dbReference type="PRINTS" id="PR01045">
    <property type="entry name" value="TRNASYNTHGB"/>
</dbReference>
<evidence type="ECO:0000256" key="7">
    <source>
        <dbReference type="ARBA" id="ARBA00047937"/>
    </source>
</evidence>
<dbReference type="RefSeq" id="WP_148604246.1">
    <property type="nucleotide sequence ID" value="NZ_BSUV01000001.1"/>
</dbReference>
<keyword evidence="6 8" id="KW-0030">Aminoacyl-tRNA synthetase</keyword>
<gene>
    <name evidence="8" type="primary">glyS</name>
    <name evidence="9" type="ORF">ESZ47_01855</name>
</gene>
<evidence type="ECO:0000256" key="1">
    <source>
        <dbReference type="ARBA" id="ARBA00008226"/>
    </source>
</evidence>
<dbReference type="SUPFAM" id="SSF109604">
    <property type="entry name" value="HD-domain/PDEase-like"/>
    <property type="match status" value="1"/>
</dbReference>